<dbReference type="PANTHER" id="PTHR37953">
    <property type="entry name" value="UPF0127 PROTEIN MJ1496"/>
    <property type="match status" value="1"/>
</dbReference>
<dbReference type="Gene3D" id="2.60.120.1140">
    <property type="entry name" value="Protein of unknown function DUF192"/>
    <property type="match status" value="1"/>
</dbReference>
<sequence>MHALRFDTHAIDVMVAASAPARMRGLLARPPLQAGQGMLIRPCNLIHTIGMAYAIDVVFLRRDGLVLKVASAVPPLRFRGHWRAHCVLELAAGEAARCAIVPGITLPIGALA</sequence>
<dbReference type="Pfam" id="PF02643">
    <property type="entry name" value="DUF192"/>
    <property type="match status" value="1"/>
</dbReference>
<dbReference type="RefSeq" id="WP_154375706.1">
    <property type="nucleotide sequence ID" value="NZ_WKJK01000004.1"/>
</dbReference>
<dbReference type="PANTHER" id="PTHR37953:SF1">
    <property type="entry name" value="UPF0127 PROTEIN MJ1496"/>
    <property type="match status" value="1"/>
</dbReference>
<accession>A0A6I2KXT1</accession>
<dbReference type="EMBL" id="WKJK01000004">
    <property type="protein sequence ID" value="MRW90362.1"/>
    <property type="molecule type" value="Genomic_DNA"/>
</dbReference>
<gene>
    <name evidence="1" type="ORF">GJ699_10225</name>
</gene>
<proteinExistence type="predicted"/>
<dbReference type="Proteomes" id="UP000433309">
    <property type="component" value="Unassembled WGS sequence"/>
</dbReference>
<dbReference type="InterPro" id="IPR038695">
    <property type="entry name" value="Saro_0823-like_sf"/>
</dbReference>
<name>A0A6I2KXT1_9BURK</name>
<keyword evidence="2" id="KW-1185">Reference proteome</keyword>
<organism evidence="1 2">
    <name type="scientific">Duganella guangzhouensis</name>
    <dbReference type="NCBI Taxonomy" id="2666084"/>
    <lineage>
        <taxon>Bacteria</taxon>
        <taxon>Pseudomonadati</taxon>
        <taxon>Pseudomonadota</taxon>
        <taxon>Betaproteobacteria</taxon>
        <taxon>Burkholderiales</taxon>
        <taxon>Oxalobacteraceae</taxon>
        <taxon>Telluria group</taxon>
        <taxon>Duganella</taxon>
    </lineage>
</organism>
<protein>
    <submittedName>
        <fullName evidence="1">DUF192 domain-containing protein</fullName>
    </submittedName>
</protein>
<evidence type="ECO:0000313" key="1">
    <source>
        <dbReference type="EMBL" id="MRW90362.1"/>
    </source>
</evidence>
<dbReference type="InterPro" id="IPR003795">
    <property type="entry name" value="DUF192"/>
</dbReference>
<comment type="caution">
    <text evidence="1">The sequence shown here is derived from an EMBL/GenBank/DDBJ whole genome shotgun (WGS) entry which is preliminary data.</text>
</comment>
<evidence type="ECO:0000313" key="2">
    <source>
        <dbReference type="Proteomes" id="UP000433309"/>
    </source>
</evidence>
<reference evidence="1 2" key="1">
    <citation type="submission" date="2019-11" db="EMBL/GenBank/DDBJ databases">
        <title>Novel species isolated from a subtropical stream in China.</title>
        <authorList>
            <person name="Lu H."/>
        </authorList>
    </citation>
    <scope>NUCLEOTIDE SEQUENCE [LARGE SCALE GENOMIC DNA]</scope>
    <source>
        <strain evidence="1 2">FT80W</strain>
    </source>
</reference>
<dbReference type="AlphaFoldDB" id="A0A6I2KXT1"/>